<accession>A0ABX5IIF6</accession>
<dbReference type="SUPFAM" id="SSF89733">
    <property type="entry name" value="L-sulfolactate dehydrogenase-like"/>
    <property type="match status" value="1"/>
</dbReference>
<proteinExistence type="predicted"/>
<feature type="non-terminal residue" evidence="1">
    <location>
        <position position="1"/>
    </location>
</feature>
<evidence type="ECO:0000313" key="1">
    <source>
        <dbReference type="EMBL" id="PTI63039.1"/>
    </source>
</evidence>
<name>A0ABX5IIF6_9STAP</name>
<evidence type="ECO:0000313" key="2">
    <source>
        <dbReference type="Proteomes" id="UP000240859"/>
    </source>
</evidence>
<protein>
    <submittedName>
        <fullName evidence="1">Ureidoglycolate dehydrogenase</fullName>
    </submittedName>
</protein>
<gene>
    <name evidence="1" type="ORF">BU057_13810</name>
</gene>
<sequence length="52" mass="5972">MVDELHDIEPAKAFDQVYYPGEIQEEVKKNYAESGIPVARSIYDYLISDASY</sequence>
<keyword evidence="2" id="KW-1185">Reference proteome</keyword>
<reference evidence="1 2" key="1">
    <citation type="journal article" date="2016" name="Front. Microbiol.">
        <title>Comprehensive Phylogenetic Analysis of Bovine Non-aureus Staphylococci Species Based on Whole-Genome Sequencing.</title>
        <authorList>
            <person name="Naushad S."/>
            <person name="Barkema H.W."/>
            <person name="Luby C."/>
            <person name="Condas L.A."/>
            <person name="Nobrega D.B."/>
            <person name="Carson D.A."/>
            <person name="De Buck J."/>
        </authorList>
    </citation>
    <scope>NUCLEOTIDE SEQUENCE [LARGE SCALE GENOMIC DNA]</scope>
    <source>
        <strain evidence="1 2">SNUC 1084</strain>
    </source>
</reference>
<dbReference type="InterPro" id="IPR036111">
    <property type="entry name" value="Mal/L-sulfo/L-lacto_DH-like_sf"/>
</dbReference>
<dbReference type="Proteomes" id="UP000240859">
    <property type="component" value="Unassembled WGS sequence"/>
</dbReference>
<dbReference type="Gene3D" id="1.10.1530.10">
    <property type="match status" value="1"/>
</dbReference>
<comment type="caution">
    <text evidence="1">The sequence shown here is derived from an EMBL/GenBank/DDBJ whole genome shotgun (WGS) entry which is preliminary data.</text>
</comment>
<dbReference type="InterPro" id="IPR043144">
    <property type="entry name" value="Mal/L-sulf/L-lact_DH-like_ah"/>
</dbReference>
<dbReference type="EMBL" id="PZFR01000213">
    <property type="protein sequence ID" value="PTI63039.1"/>
    <property type="molecule type" value="Genomic_DNA"/>
</dbReference>
<organism evidence="1 2">
    <name type="scientific">Staphylococcus succinus</name>
    <dbReference type="NCBI Taxonomy" id="61015"/>
    <lineage>
        <taxon>Bacteria</taxon>
        <taxon>Bacillati</taxon>
        <taxon>Bacillota</taxon>
        <taxon>Bacilli</taxon>
        <taxon>Bacillales</taxon>
        <taxon>Staphylococcaceae</taxon>
        <taxon>Staphylococcus</taxon>
    </lineage>
</organism>